<dbReference type="Pfam" id="PF04149">
    <property type="entry name" value="DUF397"/>
    <property type="match status" value="1"/>
</dbReference>
<feature type="domain" description="DUF397" evidence="1">
    <location>
        <begin position="16"/>
        <end position="67"/>
    </location>
</feature>
<reference evidence="2 3" key="1">
    <citation type="submission" date="2017-05" db="EMBL/GenBank/DDBJ databases">
        <title>Complete genome sequence of Streptomyces sp. SCSIO 03032 revealed the diverse biosynthetic pathways for its bioactive secondary metabolites.</title>
        <authorList>
            <person name="Ma L."/>
            <person name="Zhu Y."/>
            <person name="Zhang W."/>
            <person name="Zhang G."/>
            <person name="Tian X."/>
            <person name="Zhang S."/>
            <person name="Zhang C."/>
        </authorList>
    </citation>
    <scope>NUCLEOTIDE SEQUENCE [LARGE SCALE GENOMIC DNA]</scope>
    <source>
        <strain evidence="2 3">SCSIO 03032</strain>
    </source>
</reference>
<name>A0A1W7CYW9_9ACTN</name>
<protein>
    <submittedName>
        <fullName evidence="2">DUF397 domain-containing protein</fullName>
    </submittedName>
</protein>
<dbReference type="KEGG" id="smao:CAG99_14175"/>
<dbReference type="Proteomes" id="UP000194218">
    <property type="component" value="Chromosome"/>
</dbReference>
<evidence type="ECO:0000313" key="2">
    <source>
        <dbReference type="EMBL" id="ARQ69859.1"/>
    </source>
</evidence>
<keyword evidence="3" id="KW-1185">Reference proteome</keyword>
<gene>
    <name evidence="2" type="ORF">CAG99_14175</name>
</gene>
<dbReference type="OrthoDB" id="3630359at2"/>
<dbReference type="AlphaFoldDB" id="A0A1W7CYW9"/>
<evidence type="ECO:0000259" key="1">
    <source>
        <dbReference type="Pfam" id="PF04149"/>
    </source>
</evidence>
<proteinExistence type="predicted"/>
<sequence>MNARTDDLYAVDLTNATWRRSSRSNGAAQCVEAADIPGGGIAIRDSKDPHRTPLRWTTPQWDAFRQHIVDGTL</sequence>
<organism evidence="2 3">
    <name type="scientific">Streptomyces marincola</name>
    <dbReference type="NCBI Taxonomy" id="2878388"/>
    <lineage>
        <taxon>Bacteria</taxon>
        <taxon>Bacillati</taxon>
        <taxon>Actinomycetota</taxon>
        <taxon>Actinomycetes</taxon>
        <taxon>Kitasatosporales</taxon>
        <taxon>Streptomycetaceae</taxon>
        <taxon>Streptomyces</taxon>
    </lineage>
</organism>
<accession>A0A1W7CYW9</accession>
<dbReference type="EMBL" id="CP021121">
    <property type="protein sequence ID" value="ARQ69859.1"/>
    <property type="molecule type" value="Genomic_DNA"/>
</dbReference>
<dbReference type="InterPro" id="IPR007278">
    <property type="entry name" value="DUF397"/>
</dbReference>
<dbReference type="RefSeq" id="WP_086159726.1">
    <property type="nucleotide sequence ID" value="NZ_CP021121.1"/>
</dbReference>
<evidence type="ECO:0000313" key="3">
    <source>
        <dbReference type="Proteomes" id="UP000194218"/>
    </source>
</evidence>